<gene>
    <name evidence="13" type="primary">fliJ</name>
    <name evidence="13" type="ORF">E4650_04630</name>
    <name evidence="12" type="ORF">SAMN04488588_0645</name>
</gene>
<dbReference type="Pfam" id="PF02050">
    <property type="entry name" value="FliJ"/>
    <property type="match status" value="1"/>
</dbReference>
<evidence type="ECO:0000256" key="8">
    <source>
        <dbReference type="ARBA" id="ARBA00022927"/>
    </source>
</evidence>
<feature type="coiled-coil region" evidence="11">
    <location>
        <begin position="7"/>
        <end position="59"/>
    </location>
</feature>
<dbReference type="RefSeq" id="WP_091402752.1">
    <property type="nucleotide sequence ID" value="NZ_FMYV01000002.1"/>
</dbReference>
<dbReference type="GO" id="GO:0009288">
    <property type="term" value="C:bacterial-type flagellum"/>
    <property type="evidence" value="ECO:0007669"/>
    <property type="project" value="InterPro"/>
</dbReference>
<evidence type="ECO:0000313" key="14">
    <source>
        <dbReference type="Proteomes" id="UP000199322"/>
    </source>
</evidence>
<evidence type="ECO:0000256" key="10">
    <source>
        <dbReference type="ARBA" id="ARBA00023225"/>
    </source>
</evidence>
<dbReference type="InterPro" id="IPR053716">
    <property type="entry name" value="Flag_assembly_chemotaxis_eff"/>
</dbReference>
<dbReference type="Proteomes" id="UP000297288">
    <property type="component" value="Unassembled WGS sequence"/>
</dbReference>
<evidence type="ECO:0000256" key="1">
    <source>
        <dbReference type="ARBA" id="ARBA00004413"/>
    </source>
</evidence>
<evidence type="ECO:0000256" key="11">
    <source>
        <dbReference type="SAM" id="Coils"/>
    </source>
</evidence>
<evidence type="ECO:0000313" key="15">
    <source>
        <dbReference type="Proteomes" id="UP000297288"/>
    </source>
</evidence>
<dbReference type="GO" id="GO:0006935">
    <property type="term" value="P:chemotaxis"/>
    <property type="evidence" value="ECO:0007669"/>
    <property type="project" value="UniProtKB-KW"/>
</dbReference>
<name>A0A1G6JV91_9BACT</name>
<dbReference type="EMBL" id="SRME01000002">
    <property type="protein sequence ID" value="TGG88331.1"/>
    <property type="molecule type" value="Genomic_DNA"/>
</dbReference>
<reference evidence="12 14" key="1">
    <citation type="submission" date="2016-10" db="EMBL/GenBank/DDBJ databases">
        <authorList>
            <person name="de Groot N.N."/>
        </authorList>
    </citation>
    <scope>NUCLEOTIDE SEQUENCE [LARGE SCALE GENOMIC DNA]</scope>
    <source>
        <strain evidence="12 14">WG14</strain>
    </source>
</reference>
<keyword evidence="6" id="KW-0145">Chemotaxis</keyword>
<protein>
    <recommendedName>
        <fullName evidence="3">Flagellar FliJ protein</fullName>
    </recommendedName>
</protein>
<evidence type="ECO:0000256" key="9">
    <source>
        <dbReference type="ARBA" id="ARBA00023136"/>
    </source>
</evidence>
<dbReference type="GO" id="GO:0005886">
    <property type="term" value="C:plasma membrane"/>
    <property type="evidence" value="ECO:0007669"/>
    <property type="project" value="UniProtKB-SubCell"/>
</dbReference>
<evidence type="ECO:0000256" key="4">
    <source>
        <dbReference type="ARBA" id="ARBA00022448"/>
    </source>
</evidence>
<evidence type="ECO:0000256" key="5">
    <source>
        <dbReference type="ARBA" id="ARBA00022475"/>
    </source>
</evidence>
<dbReference type="Gene3D" id="1.10.287.1700">
    <property type="match status" value="1"/>
</dbReference>
<dbReference type="GO" id="GO:0044781">
    <property type="term" value="P:bacterial-type flagellum organization"/>
    <property type="evidence" value="ECO:0007669"/>
    <property type="project" value="UniProtKB-KW"/>
</dbReference>
<sequence length="149" mass="18248">MKFKFSLQKVQDLREKLEENAKEELGKKIQQRLIEENRLEEINNEIKEYNKLFDLYLKSQISSAKIQEMIRYRQSLNNKRDLQVRIYQKSLLEEDKSRNIYLEKKMDKDILNKLKIRKKEEYDIEQKKNDIKELDEIAQTMYLNKNQEG</sequence>
<dbReference type="STRING" id="28234.SAMN04488588_0645"/>
<organism evidence="12 14">
    <name type="scientific">Geotoga petraea</name>
    <dbReference type="NCBI Taxonomy" id="28234"/>
    <lineage>
        <taxon>Bacteria</taxon>
        <taxon>Thermotogati</taxon>
        <taxon>Thermotogota</taxon>
        <taxon>Thermotogae</taxon>
        <taxon>Petrotogales</taxon>
        <taxon>Petrotogaceae</taxon>
        <taxon>Geotoga</taxon>
    </lineage>
</organism>
<evidence type="ECO:0000256" key="6">
    <source>
        <dbReference type="ARBA" id="ARBA00022500"/>
    </source>
</evidence>
<evidence type="ECO:0000256" key="2">
    <source>
        <dbReference type="ARBA" id="ARBA00010004"/>
    </source>
</evidence>
<dbReference type="EMBL" id="FMYV01000002">
    <property type="protein sequence ID" value="SDC22634.1"/>
    <property type="molecule type" value="Genomic_DNA"/>
</dbReference>
<comment type="similarity">
    <text evidence="2">Belongs to the FliJ family.</text>
</comment>
<dbReference type="NCBIfam" id="TIGR02473">
    <property type="entry name" value="flagell_FliJ"/>
    <property type="match status" value="1"/>
</dbReference>
<dbReference type="GO" id="GO:0015031">
    <property type="term" value="P:protein transport"/>
    <property type="evidence" value="ECO:0007669"/>
    <property type="project" value="UniProtKB-KW"/>
</dbReference>
<keyword evidence="14" id="KW-1185">Reference proteome</keyword>
<keyword evidence="4" id="KW-0813">Transport</keyword>
<dbReference type="OrthoDB" id="47575at2"/>
<keyword evidence="12" id="KW-0966">Cell projection</keyword>
<accession>A0A1G6JV91</accession>
<evidence type="ECO:0000256" key="7">
    <source>
        <dbReference type="ARBA" id="ARBA00022795"/>
    </source>
</evidence>
<keyword evidence="5" id="KW-1003">Cell membrane</keyword>
<dbReference type="Proteomes" id="UP000199322">
    <property type="component" value="Unassembled WGS sequence"/>
</dbReference>
<keyword evidence="7" id="KW-1005">Bacterial flagellum biogenesis</keyword>
<keyword evidence="12" id="KW-0282">Flagellum</keyword>
<evidence type="ECO:0000313" key="12">
    <source>
        <dbReference type="EMBL" id="SDC22634.1"/>
    </source>
</evidence>
<dbReference type="InterPro" id="IPR012823">
    <property type="entry name" value="Flagell_FliJ"/>
</dbReference>
<keyword evidence="11" id="KW-0175">Coiled coil</keyword>
<reference evidence="13 15" key="2">
    <citation type="submission" date="2019-04" db="EMBL/GenBank/DDBJ databases">
        <title>Draft genome sequence data and analysis of a Fermenting Bacterium, Geotoga petraea strain HO-Geo1, isolated from heavy-oil petroleum reservoir in Russia.</title>
        <authorList>
            <person name="Grouzdev D.S."/>
            <person name="Semenova E.M."/>
            <person name="Sokolova D.S."/>
            <person name="Tourova T.P."/>
            <person name="Poltaraus A.B."/>
            <person name="Nazina T.N."/>
        </authorList>
    </citation>
    <scope>NUCLEOTIDE SEQUENCE [LARGE SCALE GENOMIC DNA]</scope>
    <source>
        <strain evidence="13 15">HO-Geo1</strain>
    </source>
</reference>
<comment type="subcellular location">
    <subcellularLocation>
        <location evidence="1">Cell membrane</location>
        <topology evidence="1">Peripheral membrane protein</topology>
        <orientation evidence="1">Cytoplasmic side</orientation>
    </subcellularLocation>
</comment>
<evidence type="ECO:0000256" key="3">
    <source>
        <dbReference type="ARBA" id="ARBA00020392"/>
    </source>
</evidence>
<dbReference type="GO" id="GO:0071973">
    <property type="term" value="P:bacterial-type flagellum-dependent cell motility"/>
    <property type="evidence" value="ECO:0007669"/>
    <property type="project" value="InterPro"/>
</dbReference>
<proteinExistence type="inferred from homology"/>
<keyword evidence="9" id="KW-0472">Membrane</keyword>
<dbReference type="AlphaFoldDB" id="A0A1G6JV91"/>
<keyword evidence="8" id="KW-0653">Protein transport</keyword>
<evidence type="ECO:0000313" key="13">
    <source>
        <dbReference type="EMBL" id="TGG88331.1"/>
    </source>
</evidence>
<keyword evidence="10" id="KW-1006">Bacterial flagellum protein export</keyword>
<keyword evidence="12" id="KW-0969">Cilium</keyword>